<keyword evidence="6 9" id="KW-0472">Membrane</keyword>
<dbReference type="InterPro" id="IPR033479">
    <property type="entry name" value="dCache_1"/>
</dbReference>
<evidence type="ECO:0000259" key="10">
    <source>
        <dbReference type="PROSITE" id="PS50111"/>
    </source>
</evidence>
<dbReference type="Pfam" id="PF02743">
    <property type="entry name" value="dCache_1"/>
    <property type="match status" value="1"/>
</dbReference>
<reference evidence="11 12" key="1">
    <citation type="submission" date="2016-03" db="EMBL/GenBank/DDBJ databases">
        <authorList>
            <person name="Ploux O."/>
        </authorList>
    </citation>
    <scope>NUCLEOTIDE SEQUENCE [LARGE SCALE GENOMIC DNA]</scope>
    <source>
        <strain evidence="11 12">R0</strain>
    </source>
</reference>
<evidence type="ECO:0000256" key="5">
    <source>
        <dbReference type="ARBA" id="ARBA00022989"/>
    </source>
</evidence>
<dbReference type="PANTHER" id="PTHR43531">
    <property type="entry name" value="PROTEIN ICFG"/>
    <property type="match status" value="1"/>
</dbReference>
<dbReference type="GO" id="GO:0007165">
    <property type="term" value="P:signal transduction"/>
    <property type="evidence" value="ECO:0007669"/>
    <property type="project" value="UniProtKB-KW"/>
</dbReference>
<dbReference type="GO" id="GO:0005886">
    <property type="term" value="C:plasma membrane"/>
    <property type="evidence" value="ECO:0007669"/>
    <property type="project" value="UniProtKB-SubCell"/>
</dbReference>
<evidence type="ECO:0000313" key="12">
    <source>
        <dbReference type="Proteomes" id="UP000075320"/>
    </source>
</evidence>
<dbReference type="GO" id="GO:0004888">
    <property type="term" value="F:transmembrane signaling receptor activity"/>
    <property type="evidence" value="ECO:0007669"/>
    <property type="project" value="TreeGrafter"/>
</dbReference>
<organism evidence="11 12">
    <name type="scientific">Bdellovibrio bacteriovorus</name>
    <dbReference type="NCBI Taxonomy" id="959"/>
    <lineage>
        <taxon>Bacteria</taxon>
        <taxon>Pseudomonadati</taxon>
        <taxon>Bdellovibrionota</taxon>
        <taxon>Bdellovibrionia</taxon>
        <taxon>Bdellovibrionales</taxon>
        <taxon>Pseudobdellovibrionaceae</taxon>
        <taxon>Bdellovibrio</taxon>
    </lineage>
</organism>
<keyword evidence="3" id="KW-0488">Methylation</keyword>
<comment type="caution">
    <text evidence="11">The sequence shown here is derived from an EMBL/GenBank/DDBJ whole genome shotgun (WGS) entry which is preliminary data.</text>
</comment>
<proteinExistence type="inferred from homology"/>
<evidence type="ECO:0000256" key="7">
    <source>
        <dbReference type="ARBA" id="ARBA00029447"/>
    </source>
</evidence>
<evidence type="ECO:0000256" key="6">
    <source>
        <dbReference type="ARBA" id="ARBA00023136"/>
    </source>
</evidence>
<dbReference type="SUPFAM" id="SSF58104">
    <property type="entry name" value="Methyl-accepting chemotaxis protein (MCP) signaling domain"/>
    <property type="match status" value="1"/>
</dbReference>
<keyword evidence="8" id="KW-0807">Transducer</keyword>
<sequence length="617" mass="66668">MKKFSLQIRMLAPILAITVVVMAVMTIVTARSDWADAKEIANERTVSMAKLAGQEIRGQLDQALDVARVLGQFLKNHKSRNHTSREDENEVLLQLLKDNNNLIGVWTGWEPNAWDGKDEQYKNSPDSDKTGRFVPYASWDKGKAILGPLIGYANPGEGDYYLVPLNRKKEALIEPYIYPVAGVNTLMSSAAVPIIINDKAVGVAGVDFALKAVQEQVAKIKPYETSEAYLITHAGNFVSHPDDALITKPAVFPFENEKFKDAIAKGTELVITGVDPADGKEYLYAILPFSAGHTEEEWSLVVRTPTDTVLAEAKAAVWTQVIISLIGVVIMILVVTIVARLISNGITSLANRLGTSTDLVTESIQQLSVAGQNLSQASSQSAASLEETVASLEEMTSMVKMNTENARQAALLSSNSSEQASQGEAEMHHLLESMRGISQSSKQIEEIINVIDDIAFQTNLLALNAAVEAARAGEQGKGFAVVAEAVRSLAQRSASAAKDIAVLIRESVEKIEQGTAKANDSGEVLKKIVESVRKVSDLNKEISAASEEQSVGIQQISQAMNQLDQSVQSNAASSEEISGTVDEINSQAKVMKEVVTDLNVVVHGEKENNNNDIQTVS</sequence>
<dbReference type="Gene3D" id="3.30.450.20">
    <property type="entry name" value="PAS domain"/>
    <property type="match status" value="2"/>
</dbReference>
<dbReference type="InterPro" id="IPR051310">
    <property type="entry name" value="MCP_chemotaxis"/>
</dbReference>
<keyword evidence="2" id="KW-1003">Cell membrane</keyword>
<dbReference type="Gene3D" id="1.10.287.950">
    <property type="entry name" value="Methyl-accepting chemotaxis protein"/>
    <property type="match status" value="1"/>
</dbReference>
<gene>
    <name evidence="11" type="ORF">AZI86_05095</name>
</gene>
<accession>A0A150WQ43</accession>
<keyword evidence="12" id="KW-1185">Reference proteome</keyword>
<keyword evidence="5 9" id="KW-1133">Transmembrane helix</keyword>
<dbReference type="PROSITE" id="PS50111">
    <property type="entry name" value="CHEMOTAXIS_TRANSDUC_2"/>
    <property type="match status" value="1"/>
</dbReference>
<feature type="domain" description="Methyl-accepting transducer" evidence="10">
    <location>
        <begin position="356"/>
        <end position="585"/>
    </location>
</feature>
<comment type="similarity">
    <text evidence="7">Belongs to the methyl-accepting chemotaxis (MCP) protein family.</text>
</comment>
<dbReference type="EMBL" id="LUKE01000001">
    <property type="protein sequence ID" value="KYG66427.1"/>
    <property type="molecule type" value="Genomic_DNA"/>
</dbReference>
<dbReference type="CDD" id="cd11386">
    <property type="entry name" value="MCP_signal"/>
    <property type="match status" value="1"/>
</dbReference>
<evidence type="ECO:0000256" key="4">
    <source>
        <dbReference type="ARBA" id="ARBA00022692"/>
    </source>
</evidence>
<dbReference type="Proteomes" id="UP000075320">
    <property type="component" value="Unassembled WGS sequence"/>
</dbReference>
<feature type="transmembrane region" description="Helical" evidence="9">
    <location>
        <begin position="317"/>
        <end position="342"/>
    </location>
</feature>
<dbReference type="SMART" id="SM00283">
    <property type="entry name" value="MA"/>
    <property type="match status" value="1"/>
</dbReference>
<dbReference type="PANTHER" id="PTHR43531:SF14">
    <property type="entry name" value="METHYL-ACCEPTING CHEMOTAXIS PROTEIN I-RELATED"/>
    <property type="match status" value="1"/>
</dbReference>
<evidence type="ECO:0000256" key="3">
    <source>
        <dbReference type="ARBA" id="ARBA00022481"/>
    </source>
</evidence>
<evidence type="ECO:0000256" key="8">
    <source>
        <dbReference type="PROSITE-ProRule" id="PRU00284"/>
    </source>
</evidence>
<dbReference type="InterPro" id="IPR004089">
    <property type="entry name" value="MCPsignal_dom"/>
</dbReference>
<keyword evidence="4 9" id="KW-0812">Transmembrane</keyword>
<evidence type="ECO:0000256" key="2">
    <source>
        <dbReference type="ARBA" id="ARBA00022475"/>
    </source>
</evidence>
<evidence type="ECO:0000313" key="11">
    <source>
        <dbReference type="EMBL" id="KYG66427.1"/>
    </source>
</evidence>
<dbReference type="Pfam" id="PF00015">
    <property type="entry name" value="MCPsignal"/>
    <property type="match status" value="1"/>
</dbReference>
<dbReference type="RefSeq" id="WP_061833991.1">
    <property type="nucleotide sequence ID" value="NZ_LUKE01000001.1"/>
</dbReference>
<dbReference type="CDD" id="cd12913">
    <property type="entry name" value="PDC1_MCP_like"/>
    <property type="match status" value="1"/>
</dbReference>
<protein>
    <submittedName>
        <fullName evidence="11">Chemotaxis protein</fullName>
    </submittedName>
</protein>
<dbReference type="AlphaFoldDB" id="A0A150WQ43"/>
<evidence type="ECO:0000256" key="1">
    <source>
        <dbReference type="ARBA" id="ARBA00004651"/>
    </source>
</evidence>
<comment type="subcellular location">
    <subcellularLocation>
        <location evidence="1">Cell membrane</location>
        <topology evidence="1">Multi-pass membrane protein</topology>
    </subcellularLocation>
</comment>
<evidence type="ECO:0000256" key="9">
    <source>
        <dbReference type="SAM" id="Phobius"/>
    </source>
</evidence>
<dbReference type="GO" id="GO:0006935">
    <property type="term" value="P:chemotaxis"/>
    <property type="evidence" value="ECO:0007669"/>
    <property type="project" value="TreeGrafter"/>
</dbReference>
<name>A0A150WQ43_BDEBC</name>
<dbReference type="OrthoDB" id="5287663at2"/>